<dbReference type="InterPro" id="IPR017871">
    <property type="entry name" value="ABC_transporter-like_CS"/>
</dbReference>
<reference evidence="6 7" key="1">
    <citation type="submission" date="2018-05" db="EMBL/GenBank/DDBJ databases">
        <title>Genomic Encyclopedia of Type Strains, Phase IV (KMG-IV): sequencing the most valuable type-strain genomes for metagenomic binning, comparative biology and taxonomic classification.</title>
        <authorList>
            <person name="Goeker M."/>
        </authorList>
    </citation>
    <scope>NUCLEOTIDE SEQUENCE [LARGE SCALE GENOMIC DNA]</scope>
    <source>
        <strain evidence="6 7">DSM 24906</strain>
    </source>
</reference>
<dbReference type="Pfam" id="PF08352">
    <property type="entry name" value="oligo_HPY"/>
    <property type="match status" value="1"/>
</dbReference>
<dbReference type="SMART" id="SM00382">
    <property type="entry name" value="AAA"/>
    <property type="match status" value="1"/>
</dbReference>
<dbReference type="InterPro" id="IPR027417">
    <property type="entry name" value="P-loop_NTPase"/>
</dbReference>
<dbReference type="SUPFAM" id="SSF52540">
    <property type="entry name" value="P-loop containing nucleoside triphosphate hydrolases"/>
    <property type="match status" value="1"/>
</dbReference>
<comment type="similarity">
    <text evidence="1">Belongs to the ABC transporter superfamily.</text>
</comment>
<name>A0AA45C786_9BACT</name>
<sequence>MLLRVKNLKKYFPVKQGFVVEKTVGYVKAVDNVSFELERGETYGLVGESGCGKTTIGKTILRLHDPTSGSIFIDDKETSHLFMKRGEAKRFLKSEYIDKAEKYISEMKKADKVLESLEPYERNYFEYYYKNGENKFYEWMMSDLNKKRLNFRRNVQIVFQDPTSSLNPRMTVGQTLIEPLMFHNVVKTKLEAKEIALELLKKVGLKAYHADRYPHQFSGGQRQRVAVARAIVLKPKLIILDEPTSALDVSVQAQIIKLLKDLQQELNAGFLFISHDLGVVRYISNYVGVMYLGRMVEYGDGDSVFDNPSHPYAKALLNAAPVPDPKIRRDRKQFIIKGQVPSPINRPNGCFFNPRCKFVMDECKKNYPESFNLNKNHRVACYLYKDKEGNK</sequence>
<keyword evidence="4 6" id="KW-0067">ATP-binding</keyword>
<gene>
    <name evidence="6" type="ORF">C7380_10624</name>
</gene>
<evidence type="ECO:0000259" key="5">
    <source>
        <dbReference type="PROSITE" id="PS50893"/>
    </source>
</evidence>
<dbReference type="InterPro" id="IPR050319">
    <property type="entry name" value="ABC_transp_ATP-bind"/>
</dbReference>
<evidence type="ECO:0000313" key="6">
    <source>
        <dbReference type="EMBL" id="PWJ95217.1"/>
    </source>
</evidence>
<evidence type="ECO:0000313" key="7">
    <source>
        <dbReference type="Proteomes" id="UP000245921"/>
    </source>
</evidence>
<dbReference type="PROSITE" id="PS00211">
    <property type="entry name" value="ABC_TRANSPORTER_1"/>
    <property type="match status" value="1"/>
</dbReference>
<keyword evidence="3" id="KW-0547">Nucleotide-binding</keyword>
<dbReference type="NCBIfam" id="TIGR01727">
    <property type="entry name" value="oligo_HPY"/>
    <property type="match status" value="1"/>
</dbReference>
<dbReference type="Gene3D" id="3.40.50.300">
    <property type="entry name" value="P-loop containing nucleotide triphosphate hydrolases"/>
    <property type="match status" value="1"/>
</dbReference>
<dbReference type="Pfam" id="PF00005">
    <property type="entry name" value="ABC_tran"/>
    <property type="match status" value="2"/>
</dbReference>
<organism evidence="6 7">
    <name type="scientific">Oceanotoga teriensis</name>
    <dbReference type="NCBI Taxonomy" id="515440"/>
    <lineage>
        <taxon>Bacteria</taxon>
        <taxon>Thermotogati</taxon>
        <taxon>Thermotogota</taxon>
        <taxon>Thermotogae</taxon>
        <taxon>Petrotogales</taxon>
        <taxon>Petrotogaceae</taxon>
        <taxon>Oceanotoga</taxon>
    </lineage>
</organism>
<dbReference type="PANTHER" id="PTHR43776:SF7">
    <property type="entry name" value="D,D-DIPEPTIDE TRANSPORT ATP-BINDING PROTEIN DDPF-RELATED"/>
    <property type="match status" value="1"/>
</dbReference>
<dbReference type="InterPro" id="IPR003439">
    <property type="entry name" value="ABC_transporter-like_ATP-bd"/>
</dbReference>
<protein>
    <submittedName>
        <fullName evidence="6">Peptide/nickel transport system ATP-binding protein</fullName>
    </submittedName>
</protein>
<evidence type="ECO:0000256" key="4">
    <source>
        <dbReference type="ARBA" id="ARBA00022840"/>
    </source>
</evidence>
<feature type="domain" description="ABC transporter" evidence="5">
    <location>
        <begin position="3"/>
        <end position="317"/>
    </location>
</feature>
<evidence type="ECO:0000256" key="3">
    <source>
        <dbReference type="ARBA" id="ARBA00022741"/>
    </source>
</evidence>
<dbReference type="GO" id="GO:0016887">
    <property type="term" value="F:ATP hydrolysis activity"/>
    <property type="evidence" value="ECO:0007669"/>
    <property type="project" value="InterPro"/>
</dbReference>
<proteinExistence type="inferred from homology"/>
<dbReference type="InterPro" id="IPR003593">
    <property type="entry name" value="AAA+_ATPase"/>
</dbReference>
<dbReference type="CDD" id="cd03257">
    <property type="entry name" value="ABC_NikE_OppD_transporters"/>
    <property type="match status" value="1"/>
</dbReference>
<evidence type="ECO:0000256" key="2">
    <source>
        <dbReference type="ARBA" id="ARBA00022448"/>
    </source>
</evidence>
<dbReference type="EMBL" id="QGGI01000006">
    <property type="protein sequence ID" value="PWJ95217.1"/>
    <property type="molecule type" value="Genomic_DNA"/>
</dbReference>
<dbReference type="GO" id="GO:0005524">
    <property type="term" value="F:ATP binding"/>
    <property type="evidence" value="ECO:0007669"/>
    <property type="project" value="UniProtKB-KW"/>
</dbReference>
<dbReference type="Proteomes" id="UP000245921">
    <property type="component" value="Unassembled WGS sequence"/>
</dbReference>
<comment type="caution">
    <text evidence="6">The sequence shown here is derived from an EMBL/GenBank/DDBJ whole genome shotgun (WGS) entry which is preliminary data.</text>
</comment>
<dbReference type="AlphaFoldDB" id="A0AA45C786"/>
<keyword evidence="2" id="KW-0813">Transport</keyword>
<dbReference type="PANTHER" id="PTHR43776">
    <property type="entry name" value="TRANSPORT ATP-BINDING PROTEIN"/>
    <property type="match status" value="1"/>
</dbReference>
<evidence type="ECO:0000256" key="1">
    <source>
        <dbReference type="ARBA" id="ARBA00005417"/>
    </source>
</evidence>
<dbReference type="GO" id="GO:0055085">
    <property type="term" value="P:transmembrane transport"/>
    <property type="evidence" value="ECO:0007669"/>
    <property type="project" value="UniProtKB-ARBA"/>
</dbReference>
<accession>A0AA45C786</accession>
<dbReference type="PROSITE" id="PS50893">
    <property type="entry name" value="ABC_TRANSPORTER_2"/>
    <property type="match status" value="1"/>
</dbReference>
<dbReference type="InterPro" id="IPR013563">
    <property type="entry name" value="Oligopep_ABC_C"/>
</dbReference>
<dbReference type="GO" id="GO:0015833">
    <property type="term" value="P:peptide transport"/>
    <property type="evidence" value="ECO:0007669"/>
    <property type="project" value="InterPro"/>
</dbReference>
<keyword evidence="7" id="KW-1185">Reference proteome</keyword>